<evidence type="ECO:0000313" key="3">
    <source>
        <dbReference type="EMBL" id="KAK1425129.1"/>
    </source>
</evidence>
<dbReference type="GO" id="GO:0006089">
    <property type="term" value="P:lactate metabolic process"/>
    <property type="evidence" value="ECO:0007669"/>
    <property type="project" value="TreeGrafter"/>
</dbReference>
<keyword evidence="1" id="KW-0812">Transmembrane</keyword>
<protein>
    <recommendedName>
        <fullName evidence="2">Lactate/malate dehydrogenase N-terminal domain-containing protein</fullName>
    </recommendedName>
</protein>
<dbReference type="GO" id="GO:0004459">
    <property type="term" value="F:L-lactate dehydrogenase (NAD+) activity"/>
    <property type="evidence" value="ECO:0007669"/>
    <property type="project" value="TreeGrafter"/>
</dbReference>
<evidence type="ECO:0000256" key="1">
    <source>
        <dbReference type="SAM" id="Phobius"/>
    </source>
</evidence>
<sequence>MLVLQHATVFLPPTKIIASADYSNIGGSDMVIVTVGARQSRLNLLQRNLALFLKVVRTVAMDLAIAMTTVVRMVDLAMVMMTVVPSTMMMIAGGIWARWDLGNVFWHLVLYGGL</sequence>
<dbReference type="SUPFAM" id="SSF51735">
    <property type="entry name" value="NAD(P)-binding Rossmann-fold domains"/>
    <property type="match status" value="1"/>
</dbReference>
<accession>A0AAD8KLA1</accession>
<name>A0AAD8KLA1_TARER</name>
<dbReference type="InterPro" id="IPR036291">
    <property type="entry name" value="NAD(P)-bd_dom_sf"/>
</dbReference>
<reference evidence="3" key="1">
    <citation type="journal article" date="2023" name="bioRxiv">
        <title>Improved chromosome-level genome assembly for marigold (Tagetes erecta).</title>
        <authorList>
            <person name="Jiang F."/>
            <person name="Yuan L."/>
            <person name="Wang S."/>
            <person name="Wang H."/>
            <person name="Xu D."/>
            <person name="Wang A."/>
            <person name="Fan W."/>
        </authorList>
    </citation>
    <scope>NUCLEOTIDE SEQUENCE</scope>
    <source>
        <strain evidence="3">WSJ</strain>
        <tissue evidence="3">Leaf</tissue>
    </source>
</reference>
<feature type="transmembrane region" description="Helical" evidence="1">
    <location>
        <begin position="76"/>
        <end position="97"/>
    </location>
</feature>
<keyword evidence="4" id="KW-1185">Reference proteome</keyword>
<organism evidence="3 4">
    <name type="scientific">Tagetes erecta</name>
    <name type="common">African marigold</name>
    <dbReference type="NCBI Taxonomy" id="13708"/>
    <lineage>
        <taxon>Eukaryota</taxon>
        <taxon>Viridiplantae</taxon>
        <taxon>Streptophyta</taxon>
        <taxon>Embryophyta</taxon>
        <taxon>Tracheophyta</taxon>
        <taxon>Spermatophyta</taxon>
        <taxon>Magnoliopsida</taxon>
        <taxon>eudicotyledons</taxon>
        <taxon>Gunneridae</taxon>
        <taxon>Pentapetalae</taxon>
        <taxon>asterids</taxon>
        <taxon>campanulids</taxon>
        <taxon>Asterales</taxon>
        <taxon>Asteraceae</taxon>
        <taxon>Asteroideae</taxon>
        <taxon>Heliantheae alliance</taxon>
        <taxon>Tageteae</taxon>
        <taxon>Tagetes</taxon>
    </lineage>
</organism>
<evidence type="ECO:0000259" key="2">
    <source>
        <dbReference type="Pfam" id="PF00056"/>
    </source>
</evidence>
<keyword evidence="1" id="KW-1133">Transmembrane helix</keyword>
<dbReference type="Proteomes" id="UP001229421">
    <property type="component" value="Unassembled WGS sequence"/>
</dbReference>
<evidence type="ECO:0000313" key="4">
    <source>
        <dbReference type="Proteomes" id="UP001229421"/>
    </source>
</evidence>
<dbReference type="Gene3D" id="3.40.50.720">
    <property type="entry name" value="NAD(P)-binding Rossmann-like Domain"/>
    <property type="match status" value="1"/>
</dbReference>
<comment type="caution">
    <text evidence="3">The sequence shown here is derived from an EMBL/GenBank/DDBJ whole genome shotgun (WGS) entry which is preliminary data.</text>
</comment>
<dbReference type="EMBL" id="JAUHHV010000005">
    <property type="protein sequence ID" value="KAK1425129.1"/>
    <property type="molecule type" value="Genomic_DNA"/>
</dbReference>
<dbReference type="Pfam" id="PF00056">
    <property type="entry name" value="Ldh_1_N"/>
    <property type="match status" value="1"/>
</dbReference>
<dbReference type="AlphaFoldDB" id="A0AAD8KLA1"/>
<dbReference type="PANTHER" id="PTHR43128">
    <property type="entry name" value="L-2-HYDROXYCARBOXYLATE DEHYDROGENASE (NAD(P)(+))"/>
    <property type="match status" value="1"/>
</dbReference>
<proteinExistence type="predicted"/>
<gene>
    <name evidence="3" type="ORF">QVD17_20474</name>
</gene>
<dbReference type="PANTHER" id="PTHR43128:SF16">
    <property type="entry name" value="L-LACTATE DEHYDROGENASE"/>
    <property type="match status" value="1"/>
</dbReference>
<keyword evidence="1" id="KW-0472">Membrane</keyword>
<dbReference type="InterPro" id="IPR001236">
    <property type="entry name" value="Lactate/malate_DH_N"/>
</dbReference>
<feature type="domain" description="Lactate/malate dehydrogenase N-terminal" evidence="2">
    <location>
        <begin position="4"/>
        <end position="64"/>
    </location>
</feature>